<dbReference type="Pfam" id="PF00106">
    <property type="entry name" value="adh_short"/>
    <property type="match status" value="1"/>
</dbReference>
<reference evidence="3 4" key="1">
    <citation type="journal article" date="2014" name="BMC Genomics">
        <title>Genome sequencing of four Aureobasidium pullulans varieties: biotechnological potential, stress tolerance, and description of new species.</title>
        <authorList>
            <person name="Gostin Ar C."/>
            <person name="Ohm R.A."/>
            <person name="Kogej T."/>
            <person name="Sonjak S."/>
            <person name="Turk M."/>
            <person name="Zajc J."/>
            <person name="Zalar P."/>
            <person name="Grube M."/>
            <person name="Sun H."/>
            <person name="Han J."/>
            <person name="Sharma A."/>
            <person name="Chiniquy J."/>
            <person name="Ngan C.Y."/>
            <person name="Lipzen A."/>
            <person name="Barry K."/>
            <person name="Grigoriev I.V."/>
            <person name="Gunde-Cimerman N."/>
        </authorList>
    </citation>
    <scope>NUCLEOTIDE SEQUENCE [LARGE SCALE GENOMIC DNA]</scope>
    <source>
        <strain evidence="3 4">EXF-150</strain>
    </source>
</reference>
<evidence type="ECO:0000313" key="3">
    <source>
        <dbReference type="EMBL" id="KEQ82071.1"/>
    </source>
</evidence>
<dbReference type="HOGENOM" id="CLU_010194_9_1_1"/>
<protein>
    <submittedName>
        <fullName evidence="3">NAD(P)-binding protein</fullName>
    </submittedName>
</protein>
<dbReference type="Proteomes" id="UP000030706">
    <property type="component" value="Unassembled WGS sequence"/>
</dbReference>
<dbReference type="InterPro" id="IPR036291">
    <property type="entry name" value="NAD(P)-bd_dom_sf"/>
</dbReference>
<dbReference type="PROSITE" id="PS00061">
    <property type="entry name" value="ADH_SHORT"/>
    <property type="match status" value="1"/>
</dbReference>
<dbReference type="GO" id="GO:0016616">
    <property type="term" value="F:oxidoreductase activity, acting on the CH-OH group of donors, NAD or NADP as acceptor"/>
    <property type="evidence" value="ECO:0007669"/>
    <property type="project" value="TreeGrafter"/>
</dbReference>
<dbReference type="EMBL" id="KL584989">
    <property type="protein sequence ID" value="KEQ82071.1"/>
    <property type="molecule type" value="Genomic_DNA"/>
</dbReference>
<dbReference type="STRING" id="1043002.A0A074Y597"/>
<sequence>MAFTPYSAPPTSDISPVIGEVNDETTWPPYNPRRKPGQTVYVITGANRGLGLALTTTLALRPNTVVFACIRTFTPETTEILTSLPVGQDSYVAPLEIDATVPLHAKQAVEVISRIHGYNHVDAVIANSGMSDYYGTAAETPLEALRTHFEVNTIGPLALFQAFLPLLLQSAHPRFVAMSSGAASLNDMEHMPLMPVTAYGASKAALNYIVRKIHFENLGVCSWVLSPGWVRTEMGNHGAEVVGMERAPVSLEQSVEAMIEKIDSATKEDTSGTFQSFDDTKPEW</sequence>
<keyword evidence="1" id="KW-0521">NADP</keyword>
<organism evidence="3 4">
    <name type="scientific">Aureobasidium pullulans EXF-150</name>
    <dbReference type="NCBI Taxonomy" id="1043002"/>
    <lineage>
        <taxon>Eukaryota</taxon>
        <taxon>Fungi</taxon>
        <taxon>Dikarya</taxon>
        <taxon>Ascomycota</taxon>
        <taxon>Pezizomycotina</taxon>
        <taxon>Dothideomycetes</taxon>
        <taxon>Dothideomycetidae</taxon>
        <taxon>Dothideales</taxon>
        <taxon>Saccotheciaceae</taxon>
        <taxon>Aureobasidium</taxon>
    </lineage>
</organism>
<dbReference type="SUPFAM" id="SSF51735">
    <property type="entry name" value="NAD(P)-binding Rossmann-fold domains"/>
    <property type="match status" value="1"/>
</dbReference>
<dbReference type="OrthoDB" id="9876299at2759"/>
<dbReference type="RefSeq" id="XP_029758258.1">
    <property type="nucleotide sequence ID" value="XM_029910250.1"/>
</dbReference>
<feature type="region of interest" description="Disordered" evidence="2">
    <location>
        <begin position="1"/>
        <end position="34"/>
    </location>
</feature>
<dbReference type="InterPro" id="IPR020904">
    <property type="entry name" value="Sc_DH/Rdtase_CS"/>
</dbReference>
<dbReference type="CDD" id="cd05325">
    <property type="entry name" value="carb_red_sniffer_like_SDR_c"/>
    <property type="match status" value="1"/>
</dbReference>
<dbReference type="InterPro" id="IPR052184">
    <property type="entry name" value="SDR_enzymes"/>
</dbReference>
<evidence type="ECO:0000313" key="4">
    <source>
        <dbReference type="Proteomes" id="UP000030706"/>
    </source>
</evidence>
<accession>A0A074Y597</accession>
<name>A0A074Y597_AURPU</name>
<dbReference type="PRINTS" id="PR00081">
    <property type="entry name" value="GDHRDH"/>
</dbReference>
<evidence type="ECO:0000256" key="2">
    <source>
        <dbReference type="SAM" id="MobiDB-lite"/>
    </source>
</evidence>
<dbReference type="InterPro" id="IPR002347">
    <property type="entry name" value="SDR_fam"/>
</dbReference>
<dbReference type="PANTHER" id="PTHR45458">
    <property type="entry name" value="SHORT-CHAIN DEHYDROGENASE/REDUCTASE SDR"/>
    <property type="match status" value="1"/>
</dbReference>
<dbReference type="Gene3D" id="3.40.50.720">
    <property type="entry name" value="NAD(P)-binding Rossmann-like Domain"/>
    <property type="match status" value="1"/>
</dbReference>
<dbReference type="AlphaFoldDB" id="A0A074Y597"/>
<dbReference type="PANTHER" id="PTHR45458:SF3">
    <property type="entry name" value="CHAIN DEHYDROGENASE (ATSC), PUTATIVE-RELATED"/>
    <property type="match status" value="1"/>
</dbReference>
<dbReference type="GeneID" id="40752556"/>
<gene>
    <name evidence="3" type="ORF">M438DRAFT_68282</name>
</gene>
<evidence type="ECO:0000256" key="1">
    <source>
        <dbReference type="ARBA" id="ARBA00022857"/>
    </source>
</evidence>
<keyword evidence="4" id="KW-1185">Reference proteome</keyword>
<proteinExistence type="predicted"/>